<accession>A0A9N9J5Y2</accession>
<name>A0A9N9J5Y2_9GLOM</name>
<dbReference type="Proteomes" id="UP000789396">
    <property type="component" value="Unassembled WGS sequence"/>
</dbReference>
<feature type="non-terminal residue" evidence="1">
    <location>
        <position position="54"/>
    </location>
</feature>
<feature type="non-terminal residue" evidence="1">
    <location>
        <position position="1"/>
    </location>
</feature>
<keyword evidence="2" id="KW-1185">Reference proteome</keyword>
<reference evidence="1" key="1">
    <citation type="submission" date="2021-06" db="EMBL/GenBank/DDBJ databases">
        <authorList>
            <person name="Kallberg Y."/>
            <person name="Tangrot J."/>
            <person name="Rosling A."/>
        </authorList>
    </citation>
    <scope>NUCLEOTIDE SEQUENCE</scope>
    <source>
        <strain evidence="1">IN212</strain>
    </source>
</reference>
<gene>
    <name evidence="1" type="ORF">RFULGI_LOCUS14634</name>
</gene>
<evidence type="ECO:0000313" key="2">
    <source>
        <dbReference type="Proteomes" id="UP000789396"/>
    </source>
</evidence>
<protein>
    <submittedName>
        <fullName evidence="1">12431_t:CDS:1</fullName>
    </submittedName>
</protein>
<dbReference type="EMBL" id="CAJVPZ010043256">
    <property type="protein sequence ID" value="CAG8765343.1"/>
    <property type="molecule type" value="Genomic_DNA"/>
</dbReference>
<organism evidence="1 2">
    <name type="scientific">Racocetra fulgida</name>
    <dbReference type="NCBI Taxonomy" id="60492"/>
    <lineage>
        <taxon>Eukaryota</taxon>
        <taxon>Fungi</taxon>
        <taxon>Fungi incertae sedis</taxon>
        <taxon>Mucoromycota</taxon>
        <taxon>Glomeromycotina</taxon>
        <taxon>Glomeromycetes</taxon>
        <taxon>Diversisporales</taxon>
        <taxon>Gigasporaceae</taxon>
        <taxon>Racocetra</taxon>
    </lineage>
</organism>
<dbReference type="AlphaFoldDB" id="A0A9N9J5Y2"/>
<proteinExistence type="predicted"/>
<sequence>AEGFSNFTKRLLWITSEGANDLDNGAKVDYKMKIAWQYKEMKRFGSGIKIIEKM</sequence>
<evidence type="ECO:0000313" key="1">
    <source>
        <dbReference type="EMBL" id="CAG8765343.1"/>
    </source>
</evidence>
<comment type="caution">
    <text evidence="1">The sequence shown here is derived from an EMBL/GenBank/DDBJ whole genome shotgun (WGS) entry which is preliminary data.</text>
</comment>
<dbReference type="OrthoDB" id="289162at2759"/>